<dbReference type="Gene3D" id="2.170.190.11">
    <property type="entry name" value="Molybdopterin biosynthesis moea protein, domain 3"/>
    <property type="match status" value="1"/>
</dbReference>
<comment type="pathway">
    <text evidence="3 11">Cofactor biosynthesis; molybdopterin biosynthesis.</text>
</comment>
<keyword evidence="6 11" id="KW-0808">Transferase</keyword>
<protein>
    <recommendedName>
        <fullName evidence="11">Molybdopterin molybdenumtransferase</fullName>
        <ecNumber evidence="11">2.10.1.1</ecNumber>
    </recommendedName>
</protein>
<evidence type="ECO:0000313" key="14">
    <source>
        <dbReference type="Proteomes" id="UP000320338"/>
    </source>
</evidence>
<evidence type="ECO:0000256" key="11">
    <source>
        <dbReference type="RuleBase" id="RU365090"/>
    </source>
</evidence>
<dbReference type="Gene3D" id="3.40.980.10">
    <property type="entry name" value="MoaB/Mog-like domain"/>
    <property type="match status" value="1"/>
</dbReference>
<dbReference type="PANTHER" id="PTHR10192:SF5">
    <property type="entry name" value="GEPHYRIN"/>
    <property type="match status" value="1"/>
</dbReference>
<dbReference type="GO" id="GO:0005829">
    <property type="term" value="C:cytosol"/>
    <property type="evidence" value="ECO:0007669"/>
    <property type="project" value="TreeGrafter"/>
</dbReference>
<dbReference type="Gene3D" id="2.40.340.10">
    <property type="entry name" value="MoeA, C-terminal, domain IV"/>
    <property type="match status" value="1"/>
</dbReference>
<proteinExistence type="inferred from homology"/>
<comment type="similarity">
    <text evidence="4 11">Belongs to the MoeA family.</text>
</comment>
<dbReference type="EMBL" id="BJNG01000025">
    <property type="protein sequence ID" value="GEC20889.1"/>
    <property type="molecule type" value="Genomic_DNA"/>
</dbReference>
<evidence type="ECO:0000256" key="6">
    <source>
        <dbReference type="ARBA" id="ARBA00022679"/>
    </source>
</evidence>
<dbReference type="SMART" id="SM00852">
    <property type="entry name" value="MoCF_biosynth"/>
    <property type="match status" value="1"/>
</dbReference>
<dbReference type="InterPro" id="IPR038987">
    <property type="entry name" value="MoeA-like"/>
</dbReference>
<evidence type="ECO:0000256" key="8">
    <source>
        <dbReference type="ARBA" id="ARBA00022842"/>
    </source>
</evidence>
<dbReference type="InterPro" id="IPR036425">
    <property type="entry name" value="MoaB/Mog-like_dom_sf"/>
</dbReference>
<comment type="catalytic activity">
    <reaction evidence="10">
        <text>adenylyl-molybdopterin + molybdate = Mo-molybdopterin + AMP + H(+)</text>
        <dbReference type="Rhea" id="RHEA:35047"/>
        <dbReference type="ChEBI" id="CHEBI:15378"/>
        <dbReference type="ChEBI" id="CHEBI:36264"/>
        <dbReference type="ChEBI" id="CHEBI:62727"/>
        <dbReference type="ChEBI" id="CHEBI:71302"/>
        <dbReference type="ChEBI" id="CHEBI:456215"/>
        <dbReference type="EC" id="2.10.1.1"/>
    </reaction>
</comment>
<keyword evidence="9 11" id="KW-0501">Molybdenum cofactor biosynthesis</keyword>
<keyword evidence="7 11" id="KW-0479">Metal-binding</keyword>
<keyword evidence="14" id="KW-1185">Reference proteome</keyword>
<comment type="function">
    <text evidence="2 11">Catalyzes the insertion of molybdate into adenylated molybdopterin with the concomitant release of AMP.</text>
</comment>
<accession>A0A4Y3WT05</accession>
<dbReference type="Proteomes" id="UP000320338">
    <property type="component" value="Unassembled WGS sequence"/>
</dbReference>
<evidence type="ECO:0000256" key="5">
    <source>
        <dbReference type="ARBA" id="ARBA00022505"/>
    </source>
</evidence>
<evidence type="ECO:0000313" key="13">
    <source>
        <dbReference type="EMBL" id="GEC20889.1"/>
    </source>
</evidence>
<evidence type="ECO:0000256" key="9">
    <source>
        <dbReference type="ARBA" id="ARBA00023150"/>
    </source>
</evidence>
<dbReference type="InterPro" id="IPR036135">
    <property type="entry name" value="MoeA_linker/N_sf"/>
</dbReference>
<evidence type="ECO:0000256" key="4">
    <source>
        <dbReference type="ARBA" id="ARBA00010763"/>
    </source>
</evidence>
<dbReference type="GO" id="GO:0006777">
    <property type="term" value="P:Mo-molybdopterin cofactor biosynthetic process"/>
    <property type="evidence" value="ECO:0007669"/>
    <property type="project" value="UniProtKB-UniRule"/>
</dbReference>
<dbReference type="InterPro" id="IPR036688">
    <property type="entry name" value="MoeA_C_domain_IV_sf"/>
</dbReference>
<dbReference type="AlphaFoldDB" id="A0A4Y3WT05"/>
<dbReference type="CDD" id="cd00887">
    <property type="entry name" value="MoeA"/>
    <property type="match status" value="1"/>
</dbReference>
<evidence type="ECO:0000256" key="7">
    <source>
        <dbReference type="ARBA" id="ARBA00022723"/>
    </source>
</evidence>
<evidence type="ECO:0000256" key="2">
    <source>
        <dbReference type="ARBA" id="ARBA00002901"/>
    </source>
</evidence>
<dbReference type="InterPro" id="IPR005111">
    <property type="entry name" value="MoeA_C_domain_IV"/>
</dbReference>
<dbReference type="Pfam" id="PF03453">
    <property type="entry name" value="MoeA_N"/>
    <property type="match status" value="1"/>
</dbReference>
<sequence length="403" mass="41358">MIRTVEQHRAVVAALVPAQPAEVVPLAQARGRVLAEDVVAGVSLPSFENSAMDGYAVRAAELAGAGEDAPVVLPVATDIPAGRTEVPALAPGTTARIMTGAPMPAGADAVVPVELTDGGTERVALRHAPEPGVHVRRIGEDVLAGRVVIDAGTVLQAAQIGIAAAVGLAELPVRRRPVVLVLSTGSELVAPGTPLQPGQIYESNGPMLAAAVEEAGGVAELLRFVPDDVEEFLTRLGERAKGVDLVLTSGGVSMGAYEVVKDAFTGRGVEFVKVGMQPGGPQGAGRLDELGGVAVVTLPGNPVSSQVSFEVFVRPALRAALGHPHPERPVVTATLGERWTSPAGRRQFRRGVLDAVRGTVSEVGNPASHLLAALARAECLVVVPAEVTDLAEGSAVEVWLLDG</sequence>
<evidence type="ECO:0000256" key="10">
    <source>
        <dbReference type="ARBA" id="ARBA00047317"/>
    </source>
</evidence>
<dbReference type="GO" id="GO:0061599">
    <property type="term" value="F:molybdopterin molybdotransferase activity"/>
    <property type="evidence" value="ECO:0007669"/>
    <property type="project" value="UniProtKB-UniRule"/>
</dbReference>
<dbReference type="EC" id="2.10.1.1" evidence="11"/>
<name>A0A4Y3WT05_9PSEU</name>
<evidence type="ECO:0000259" key="12">
    <source>
        <dbReference type="SMART" id="SM00852"/>
    </source>
</evidence>
<keyword evidence="5 11" id="KW-0500">Molybdenum</keyword>
<evidence type="ECO:0000256" key="3">
    <source>
        <dbReference type="ARBA" id="ARBA00005046"/>
    </source>
</evidence>
<dbReference type="Gene3D" id="3.90.105.10">
    <property type="entry name" value="Molybdopterin biosynthesis moea protein, domain 2"/>
    <property type="match status" value="1"/>
</dbReference>
<dbReference type="NCBIfam" id="NF045515">
    <property type="entry name" value="Glp_gephyrin"/>
    <property type="match status" value="1"/>
</dbReference>
<gene>
    <name evidence="13" type="ORF">PHY01_31720</name>
</gene>
<dbReference type="Pfam" id="PF03454">
    <property type="entry name" value="MoeA_C"/>
    <property type="match status" value="1"/>
</dbReference>
<comment type="cofactor">
    <cofactor evidence="1 11">
        <name>Mg(2+)</name>
        <dbReference type="ChEBI" id="CHEBI:18420"/>
    </cofactor>
</comment>
<dbReference type="PANTHER" id="PTHR10192">
    <property type="entry name" value="MOLYBDOPTERIN BIOSYNTHESIS PROTEIN"/>
    <property type="match status" value="1"/>
</dbReference>
<feature type="domain" description="MoaB/Mog" evidence="12">
    <location>
        <begin position="180"/>
        <end position="319"/>
    </location>
</feature>
<keyword evidence="8 11" id="KW-0460">Magnesium</keyword>
<dbReference type="SUPFAM" id="SSF53218">
    <property type="entry name" value="Molybdenum cofactor biosynthesis proteins"/>
    <property type="match status" value="1"/>
</dbReference>
<dbReference type="SUPFAM" id="SSF63882">
    <property type="entry name" value="MoeA N-terminal region -like"/>
    <property type="match status" value="1"/>
</dbReference>
<dbReference type="FunFam" id="3.40.980.10:FF:000004">
    <property type="entry name" value="Molybdopterin molybdenumtransferase"/>
    <property type="match status" value="1"/>
</dbReference>
<reference evidence="13 14" key="1">
    <citation type="submission" date="2019-06" db="EMBL/GenBank/DDBJ databases">
        <title>Whole genome shotgun sequence of Pseudonocardia hydrocarbonoxydans NBRC 14498.</title>
        <authorList>
            <person name="Hosoyama A."/>
            <person name="Uohara A."/>
            <person name="Ohji S."/>
            <person name="Ichikawa N."/>
        </authorList>
    </citation>
    <scope>NUCLEOTIDE SEQUENCE [LARGE SCALE GENOMIC DNA]</scope>
    <source>
        <strain evidence="13 14">NBRC 14498</strain>
    </source>
</reference>
<organism evidence="13 14">
    <name type="scientific">Pseudonocardia hydrocarbonoxydans</name>
    <dbReference type="NCBI Taxonomy" id="76726"/>
    <lineage>
        <taxon>Bacteria</taxon>
        <taxon>Bacillati</taxon>
        <taxon>Actinomycetota</taxon>
        <taxon>Actinomycetes</taxon>
        <taxon>Pseudonocardiales</taxon>
        <taxon>Pseudonocardiaceae</taxon>
        <taxon>Pseudonocardia</taxon>
    </lineage>
</organism>
<dbReference type="SUPFAM" id="SSF63867">
    <property type="entry name" value="MoeA C-terminal domain-like"/>
    <property type="match status" value="1"/>
</dbReference>
<evidence type="ECO:0000256" key="1">
    <source>
        <dbReference type="ARBA" id="ARBA00001946"/>
    </source>
</evidence>
<dbReference type="GO" id="GO:0046872">
    <property type="term" value="F:metal ion binding"/>
    <property type="evidence" value="ECO:0007669"/>
    <property type="project" value="UniProtKB-UniRule"/>
</dbReference>
<dbReference type="Pfam" id="PF00994">
    <property type="entry name" value="MoCF_biosynth"/>
    <property type="match status" value="1"/>
</dbReference>
<dbReference type="NCBIfam" id="TIGR00177">
    <property type="entry name" value="molyb_syn"/>
    <property type="match status" value="1"/>
</dbReference>
<dbReference type="UniPathway" id="UPA00344"/>
<comment type="caution">
    <text evidence="13">The sequence shown here is derived from an EMBL/GenBank/DDBJ whole genome shotgun (WGS) entry which is preliminary data.</text>
</comment>
<dbReference type="InterPro" id="IPR005110">
    <property type="entry name" value="MoeA_linker/N"/>
</dbReference>
<dbReference type="InterPro" id="IPR001453">
    <property type="entry name" value="MoaB/Mog_dom"/>
</dbReference>